<name>A0ABU0I5X8_9HYPH</name>
<keyword evidence="2" id="KW-1185">Reference proteome</keyword>
<reference evidence="1 2" key="1">
    <citation type="submission" date="2023-07" db="EMBL/GenBank/DDBJ databases">
        <title>Genomic Encyclopedia of Type Strains, Phase IV (KMG-IV): sequencing the most valuable type-strain genomes for metagenomic binning, comparative biology and taxonomic classification.</title>
        <authorList>
            <person name="Goeker M."/>
        </authorList>
    </citation>
    <scope>NUCLEOTIDE SEQUENCE [LARGE SCALE GENOMIC DNA]</scope>
    <source>
        <strain evidence="1 2">DSM 19013</strain>
    </source>
</reference>
<dbReference type="RefSeq" id="WP_307354477.1">
    <property type="nucleotide sequence ID" value="NZ_JAUSVP010000025.1"/>
</dbReference>
<sequence>MDEKLTTIALACAGALAAFGAVTWAKRSPASPAFPTSNQLITAYVSPQGYKPHVHLERGNERYVMLDVIPEDGDILRFIHVQIIDPGRTAPIVWTYAQYRVDCRQYQMTVLGESETLSDMLSRNDAPLWYRPNPGTLQNSGAYTACRSLNRI</sequence>
<evidence type="ECO:0000313" key="1">
    <source>
        <dbReference type="EMBL" id="MDQ0450023.1"/>
    </source>
</evidence>
<evidence type="ECO:0000313" key="2">
    <source>
        <dbReference type="Proteomes" id="UP001231124"/>
    </source>
</evidence>
<proteinExistence type="predicted"/>
<dbReference type="Proteomes" id="UP001231124">
    <property type="component" value="Unassembled WGS sequence"/>
</dbReference>
<dbReference type="EMBL" id="JAUSVP010000025">
    <property type="protein sequence ID" value="MDQ0450023.1"/>
    <property type="molecule type" value="Genomic_DNA"/>
</dbReference>
<protein>
    <submittedName>
        <fullName evidence="1">Uncharacterized protein</fullName>
    </submittedName>
</protein>
<accession>A0ABU0I5X8</accession>
<organism evidence="1 2">
    <name type="scientific">Methylobacterium aerolatum</name>
    <dbReference type="NCBI Taxonomy" id="418708"/>
    <lineage>
        <taxon>Bacteria</taxon>
        <taxon>Pseudomonadati</taxon>
        <taxon>Pseudomonadota</taxon>
        <taxon>Alphaproteobacteria</taxon>
        <taxon>Hyphomicrobiales</taxon>
        <taxon>Methylobacteriaceae</taxon>
        <taxon>Methylobacterium</taxon>
    </lineage>
</organism>
<gene>
    <name evidence="1" type="ORF">QO012_004548</name>
</gene>
<comment type="caution">
    <text evidence="1">The sequence shown here is derived from an EMBL/GenBank/DDBJ whole genome shotgun (WGS) entry which is preliminary data.</text>
</comment>